<dbReference type="Proteomes" id="UP000799538">
    <property type="component" value="Unassembled WGS sequence"/>
</dbReference>
<dbReference type="SUPFAM" id="SSF52540">
    <property type="entry name" value="P-loop containing nucleoside triphosphate hydrolases"/>
    <property type="match status" value="1"/>
</dbReference>
<reference evidence="4" key="1">
    <citation type="journal article" date="2020" name="Stud. Mycol.">
        <title>101 Dothideomycetes genomes: A test case for predicting lifestyles and emergence of pathogens.</title>
        <authorList>
            <person name="Haridas S."/>
            <person name="Albert R."/>
            <person name="Binder M."/>
            <person name="Bloem J."/>
            <person name="LaButti K."/>
            <person name="Salamov A."/>
            <person name="Andreopoulos B."/>
            <person name="Baker S."/>
            <person name="Barry K."/>
            <person name="Bills G."/>
            <person name="Bluhm B."/>
            <person name="Cannon C."/>
            <person name="Castanera R."/>
            <person name="Culley D."/>
            <person name="Daum C."/>
            <person name="Ezra D."/>
            <person name="Gonzalez J."/>
            <person name="Henrissat B."/>
            <person name="Kuo A."/>
            <person name="Liang C."/>
            <person name="Lipzen A."/>
            <person name="Lutzoni F."/>
            <person name="Magnuson J."/>
            <person name="Mondo S."/>
            <person name="Nolan M."/>
            <person name="Ohm R."/>
            <person name="Pangilinan J."/>
            <person name="Park H.-J."/>
            <person name="Ramirez L."/>
            <person name="Alfaro M."/>
            <person name="Sun H."/>
            <person name="Tritt A."/>
            <person name="Yoshinaga Y."/>
            <person name="Zwiers L.-H."/>
            <person name="Turgeon B."/>
            <person name="Goodwin S."/>
            <person name="Spatafora J."/>
            <person name="Crous P."/>
            <person name="Grigoriev I."/>
        </authorList>
    </citation>
    <scope>NUCLEOTIDE SEQUENCE [LARGE SCALE GENOMIC DNA]</scope>
    <source>
        <strain evidence="4">CECT 20119</strain>
    </source>
</reference>
<sequence>MDFDSMLSELRPMARRSTKKRRRHSTSSDPSSDDSFIQGRIALNPDMDIDDMDPLPIDPPPPGFLPGLPGLPGLPTLPGHDNILPEGDDAASTTKMELCEFGMKGTTKDFYRSKPTSSWKPWKPGQENAALMAQNQLQQHALVVKREKDTESLVGIRLHSIMVQSPLIKKILENVFDGYRGVSMKLNTLKFQHPFREFVHRWDKLLQAAAEITDETEKKHIALLIDVLKPDIGPVFERIRDGISKGIITCDDLWFLFEPGTVVHTQKDHMDRAYLVEQTEFVVINGESLFQITCCYVDNDGETCGAAAARLLMATFEGAQPIKDIKIQPLEMRPDKENIRSRLIERGRKWQVLVGPHHKAYSGVYLRGTPDGKYVKEVVDNGRIMIDGEMYENYSHLGMPPLGPLSRLDLQSGSTLASNTHSHMHHDSPNPAGRMPYRYRRYFPGDPFRGKKMNGTKGAADAEGNETIKDQQTTLPALKDEHLLLCTNELRGYCLTKKAWVVFSIENMREVDWNKDAFPSLVLPEQDKEILYAFADSQVRHGGTQFDDVIEGKGQGIIILLSGPPGVGKTLTAESIAEEMKRPLYAVSSAELGDMTGHIEASLSDVLEICAKWDAVLLIDECDVFLAQREKFDSARNRMVGVFLRQLEYHKGLLFLTTNRHDDFDPAFASRIDLALDYPNLEATSRKAIWTTFLTRQTGKRSGDKGAEVLSDTKSNGLTAEGKTSDSATSGSTPDNIRPDLSGVNDGDRTASLVTEEQIEKLARIDLNGREIKNVVKSAHLLAAREGKTPDLSHINKVLRVRVPKEKLAGHMYY</sequence>
<dbReference type="Gene3D" id="3.40.50.300">
    <property type="entry name" value="P-loop containing nucleotide triphosphate hydrolases"/>
    <property type="match status" value="1"/>
</dbReference>
<dbReference type="GO" id="GO:0005524">
    <property type="term" value="F:ATP binding"/>
    <property type="evidence" value="ECO:0007669"/>
    <property type="project" value="InterPro"/>
</dbReference>
<feature type="region of interest" description="Disordered" evidence="1">
    <location>
        <begin position="1"/>
        <end position="48"/>
    </location>
</feature>
<dbReference type="Pfam" id="PF00004">
    <property type="entry name" value="AAA"/>
    <property type="match status" value="1"/>
</dbReference>
<evidence type="ECO:0000313" key="4">
    <source>
        <dbReference type="Proteomes" id="UP000799538"/>
    </source>
</evidence>
<keyword evidence="4" id="KW-1185">Reference proteome</keyword>
<dbReference type="OrthoDB" id="10042665at2759"/>
<organism evidence="3 4">
    <name type="scientific">Elsinoe ampelina</name>
    <dbReference type="NCBI Taxonomy" id="302913"/>
    <lineage>
        <taxon>Eukaryota</taxon>
        <taxon>Fungi</taxon>
        <taxon>Dikarya</taxon>
        <taxon>Ascomycota</taxon>
        <taxon>Pezizomycotina</taxon>
        <taxon>Dothideomycetes</taxon>
        <taxon>Dothideomycetidae</taxon>
        <taxon>Myriangiales</taxon>
        <taxon>Elsinoaceae</taxon>
        <taxon>Elsinoe</taxon>
    </lineage>
</organism>
<evidence type="ECO:0000313" key="3">
    <source>
        <dbReference type="EMBL" id="KAF2222834.1"/>
    </source>
</evidence>
<gene>
    <name evidence="3" type="ORF">BDZ85DRAFT_296105</name>
</gene>
<dbReference type="InterPro" id="IPR003593">
    <property type="entry name" value="AAA+_ATPase"/>
</dbReference>
<name>A0A6A6GAV1_9PEZI</name>
<dbReference type="GO" id="GO:0016887">
    <property type="term" value="F:ATP hydrolysis activity"/>
    <property type="evidence" value="ECO:0007669"/>
    <property type="project" value="InterPro"/>
</dbReference>
<evidence type="ECO:0000259" key="2">
    <source>
        <dbReference type="SMART" id="SM00382"/>
    </source>
</evidence>
<dbReference type="Pfam" id="PF22942">
    <property type="entry name" value="DUF7025"/>
    <property type="match status" value="1"/>
</dbReference>
<protein>
    <recommendedName>
        <fullName evidence="2">AAA+ ATPase domain-containing protein</fullName>
    </recommendedName>
</protein>
<dbReference type="SMART" id="SM00382">
    <property type="entry name" value="AAA"/>
    <property type="match status" value="1"/>
</dbReference>
<dbReference type="AlphaFoldDB" id="A0A6A6GAV1"/>
<feature type="domain" description="AAA+ ATPase" evidence="2">
    <location>
        <begin position="555"/>
        <end position="682"/>
    </location>
</feature>
<dbReference type="PANTHER" id="PTHR46411:SF3">
    <property type="entry name" value="AAA+ ATPASE DOMAIN-CONTAINING PROTEIN"/>
    <property type="match status" value="1"/>
</dbReference>
<proteinExistence type="predicted"/>
<dbReference type="InterPro" id="IPR054289">
    <property type="entry name" value="DUF7025"/>
</dbReference>
<dbReference type="InterPro" id="IPR003959">
    <property type="entry name" value="ATPase_AAA_core"/>
</dbReference>
<feature type="compositionally biased region" description="Polar residues" evidence="1">
    <location>
        <begin position="725"/>
        <end position="735"/>
    </location>
</feature>
<feature type="region of interest" description="Disordered" evidence="1">
    <location>
        <begin position="699"/>
        <end position="749"/>
    </location>
</feature>
<dbReference type="PANTHER" id="PTHR46411">
    <property type="entry name" value="FAMILY ATPASE, PUTATIVE-RELATED"/>
    <property type="match status" value="1"/>
</dbReference>
<dbReference type="CDD" id="cd19481">
    <property type="entry name" value="RecA-like_protease"/>
    <property type="match status" value="1"/>
</dbReference>
<dbReference type="InterPro" id="IPR027417">
    <property type="entry name" value="P-loop_NTPase"/>
</dbReference>
<accession>A0A6A6GAV1</accession>
<evidence type="ECO:0000256" key="1">
    <source>
        <dbReference type="SAM" id="MobiDB-lite"/>
    </source>
</evidence>
<dbReference type="EMBL" id="ML992507">
    <property type="protein sequence ID" value="KAF2222834.1"/>
    <property type="molecule type" value="Genomic_DNA"/>
</dbReference>
<feature type="compositionally biased region" description="Basic residues" evidence="1">
    <location>
        <begin position="13"/>
        <end position="25"/>
    </location>
</feature>